<comment type="caution">
    <text evidence="2">The sequence shown here is derived from an EMBL/GenBank/DDBJ whole genome shotgun (WGS) entry which is preliminary data.</text>
</comment>
<feature type="region of interest" description="Disordered" evidence="1">
    <location>
        <begin position="104"/>
        <end position="147"/>
    </location>
</feature>
<organism evidence="2 3">
    <name type="scientific">Zophobas morio</name>
    <dbReference type="NCBI Taxonomy" id="2755281"/>
    <lineage>
        <taxon>Eukaryota</taxon>
        <taxon>Metazoa</taxon>
        <taxon>Ecdysozoa</taxon>
        <taxon>Arthropoda</taxon>
        <taxon>Hexapoda</taxon>
        <taxon>Insecta</taxon>
        <taxon>Pterygota</taxon>
        <taxon>Neoptera</taxon>
        <taxon>Endopterygota</taxon>
        <taxon>Coleoptera</taxon>
        <taxon>Polyphaga</taxon>
        <taxon>Cucujiformia</taxon>
        <taxon>Tenebrionidae</taxon>
        <taxon>Zophobas</taxon>
    </lineage>
</organism>
<sequence>MSRIERRFPDEYPVDMAELWTLGMAVSSRSGVQGGVINLVTESHVALDLEFCEGSKTRAPEPESHPQVHASVHLRMLKGMRARAATHTAWENNVSFKGYFRKFSPRAGTGNANVEQDHRKRYITRWRTSKEKNEGEPRRTSEDGSKR</sequence>
<evidence type="ECO:0000256" key="1">
    <source>
        <dbReference type="SAM" id="MobiDB-lite"/>
    </source>
</evidence>
<proteinExistence type="predicted"/>
<keyword evidence="3" id="KW-1185">Reference proteome</keyword>
<evidence type="ECO:0000313" key="3">
    <source>
        <dbReference type="Proteomes" id="UP001168821"/>
    </source>
</evidence>
<protein>
    <submittedName>
        <fullName evidence="2">Uncharacterized protein</fullName>
    </submittedName>
</protein>
<accession>A0AA38M7G5</accession>
<dbReference type="AlphaFoldDB" id="A0AA38M7G5"/>
<evidence type="ECO:0000313" key="2">
    <source>
        <dbReference type="EMBL" id="KAJ3645894.1"/>
    </source>
</evidence>
<reference evidence="2" key="1">
    <citation type="journal article" date="2023" name="G3 (Bethesda)">
        <title>Whole genome assemblies of Zophobas morio and Tenebrio molitor.</title>
        <authorList>
            <person name="Kaur S."/>
            <person name="Stinson S.A."/>
            <person name="diCenzo G.C."/>
        </authorList>
    </citation>
    <scope>NUCLEOTIDE SEQUENCE</scope>
    <source>
        <strain evidence="2">QUZm001</strain>
    </source>
</reference>
<dbReference type="Proteomes" id="UP001168821">
    <property type="component" value="Unassembled WGS sequence"/>
</dbReference>
<feature type="compositionally biased region" description="Basic and acidic residues" evidence="1">
    <location>
        <begin position="128"/>
        <end position="147"/>
    </location>
</feature>
<name>A0AA38M7G5_9CUCU</name>
<dbReference type="EMBL" id="JALNTZ010000007">
    <property type="protein sequence ID" value="KAJ3645894.1"/>
    <property type="molecule type" value="Genomic_DNA"/>
</dbReference>
<gene>
    <name evidence="2" type="ORF">Zmor_023516</name>
</gene>